<gene>
    <name evidence="2" type="ORF">ACFSYH_01900</name>
</gene>
<sequence>MTTSEDPDSLPEETPDESSESPPDIPVGFSFARICEELGYNPETVKALTLTETAVYATGVDYPEPPREATDHGTN</sequence>
<organism evidence="2 3">
    <name type="scientific">Populibacterium corticicola</name>
    <dbReference type="NCBI Taxonomy" id="1812826"/>
    <lineage>
        <taxon>Bacteria</taxon>
        <taxon>Bacillati</taxon>
        <taxon>Actinomycetota</taxon>
        <taxon>Actinomycetes</taxon>
        <taxon>Micrococcales</taxon>
        <taxon>Jonesiaceae</taxon>
        <taxon>Populibacterium</taxon>
    </lineage>
</organism>
<proteinExistence type="predicted"/>
<evidence type="ECO:0000313" key="3">
    <source>
        <dbReference type="Proteomes" id="UP001597391"/>
    </source>
</evidence>
<dbReference type="RefSeq" id="WP_377464777.1">
    <property type="nucleotide sequence ID" value="NZ_JBHUOP010000001.1"/>
</dbReference>
<name>A0ABW5XD53_9MICO</name>
<accession>A0ABW5XD53</accession>
<comment type="caution">
    <text evidence="2">The sequence shown here is derived from an EMBL/GenBank/DDBJ whole genome shotgun (WGS) entry which is preliminary data.</text>
</comment>
<keyword evidence="3" id="KW-1185">Reference proteome</keyword>
<evidence type="ECO:0000256" key="1">
    <source>
        <dbReference type="SAM" id="MobiDB-lite"/>
    </source>
</evidence>
<evidence type="ECO:0000313" key="2">
    <source>
        <dbReference type="EMBL" id="MFD2839324.1"/>
    </source>
</evidence>
<protein>
    <submittedName>
        <fullName evidence="2">Uncharacterized protein</fullName>
    </submittedName>
</protein>
<dbReference type="EMBL" id="JBHUOP010000001">
    <property type="protein sequence ID" value="MFD2839324.1"/>
    <property type="molecule type" value="Genomic_DNA"/>
</dbReference>
<reference evidence="3" key="1">
    <citation type="journal article" date="2019" name="Int. J. Syst. Evol. Microbiol.">
        <title>The Global Catalogue of Microorganisms (GCM) 10K type strain sequencing project: providing services to taxonomists for standard genome sequencing and annotation.</title>
        <authorList>
            <consortium name="The Broad Institute Genomics Platform"/>
            <consortium name="The Broad Institute Genome Sequencing Center for Infectious Disease"/>
            <person name="Wu L."/>
            <person name="Ma J."/>
        </authorList>
    </citation>
    <scope>NUCLEOTIDE SEQUENCE [LARGE SCALE GENOMIC DNA]</scope>
    <source>
        <strain evidence="3">KCTC 33576</strain>
    </source>
</reference>
<dbReference type="Proteomes" id="UP001597391">
    <property type="component" value="Unassembled WGS sequence"/>
</dbReference>
<feature type="compositionally biased region" description="Acidic residues" evidence="1">
    <location>
        <begin position="1"/>
        <end position="19"/>
    </location>
</feature>
<feature type="region of interest" description="Disordered" evidence="1">
    <location>
        <begin position="1"/>
        <end position="27"/>
    </location>
</feature>